<accession>A0A6N8TEA2</accession>
<feature type="compositionally biased region" description="Basic and acidic residues" evidence="1">
    <location>
        <begin position="468"/>
        <end position="477"/>
    </location>
</feature>
<feature type="region of interest" description="Disordered" evidence="1">
    <location>
        <begin position="350"/>
        <end position="393"/>
    </location>
</feature>
<protein>
    <submittedName>
        <fullName evidence="2">Uncharacterized protein</fullName>
    </submittedName>
</protein>
<feature type="region of interest" description="Disordered" evidence="1">
    <location>
        <begin position="428"/>
        <end position="478"/>
    </location>
</feature>
<comment type="caution">
    <text evidence="2">The sequence shown here is derived from an EMBL/GenBank/DDBJ whole genome shotgun (WGS) entry which is preliminary data.</text>
</comment>
<sequence>MLPRVAPTTGVSQPSPALPAGAAADAAATPPASAAALANLRAEVLLRLLETMLKHMPRTAEPNPGRELLEALLTALKAMPDGEGGNARKLADIITRLPPELRPSVEKLIGTVLSAMPTRSLVEIVRNPNGPEAQKLANLLATSLQPADPAAGERQQKPVGLTAQQLAAVGRHGPQQAMQVLGDARALQTALKRIFDLEGGSKPRAMTGQASAPSGDAEHAVSSTGNTAARAEPRLPNPAARATDQRPADAAQSAIRHQGGAEDAQAASPTLKREEIPARAPISNAAGQALARSVLQAVARDVPPAQLMQAVAQLMENLSPEEASFIRALLEHPFDPAIEQELAQIASEHAEEAAGKPHLEAGEPEAATPHPSAEQDEATSAPQARAAAQSAAMADALPERLPAAAIPREGVPLAFVPYLPAEEDIAWPESREAGEDEATGEDDEAGEEDGDAPQEDQGGGEPEPESPDMARRREKTAEMVGVIEPGLVFYQKLGDYWT</sequence>
<reference evidence="2 3" key="1">
    <citation type="submission" date="2019-12" db="EMBL/GenBank/DDBJ databases">
        <title>Shinella granuli gen. nov., sp. nov., and proposal of the reclassification of Zoogloea ramigera ATCC 19623 as Shinella zoogloeoides sp. nov.</title>
        <authorList>
            <person name="Gao J."/>
        </authorList>
    </citation>
    <scope>NUCLEOTIDE SEQUENCE [LARGE SCALE GENOMIC DNA]</scope>
    <source>
        <strain evidence="2 3">DSM 287</strain>
    </source>
</reference>
<dbReference type="EMBL" id="WUML01000013">
    <property type="protein sequence ID" value="MXO01597.1"/>
    <property type="molecule type" value="Genomic_DNA"/>
</dbReference>
<evidence type="ECO:0000313" key="2">
    <source>
        <dbReference type="EMBL" id="MXO01597.1"/>
    </source>
</evidence>
<feature type="compositionally biased region" description="Acidic residues" evidence="1">
    <location>
        <begin position="434"/>
        <end position="454"/>
    </location>
</feature>
<proteinExistence type="predicted"/>
<evidence type="ECO:0000313" key="3">
    <source>
        <dbReference type="Proteomes" id="UP000440304"/>
    </source>
</evidence>
<feature type="compositionally biased region" description="Basic and acidic residues" evidence="1">
    <location>
        <begin position="350"/>
        <end position="361"/>
    </location>
</feature>
<evidence type="ECO:0000256" key="1">
    <source>
        <dbReference type="SAM" id="MobiDB-lite"/>
    </source>
</evidence>
<dbReference type="AlphaFoldDB" id="A0A6N8TEA2"/>
<dbReference type="Proteomes" id="UP000440304">
    <property type="component" value="Unassembled WGS sequence"/>
</dbReference>
<dbReference type="OrthoDB" id="8404831at2"/>
<feature type="region of interest" description="Disordered" evidence="1">
    <location>
        <begin position="1"/>
        <end position="24"/>
    </location>
</feature>
<feature type="compositionally biased region" description="Low complexity" evidence="1">
    <location>
        <begin position="378"/>
        <end position="393"/>
    </location>
</feature>
<feature type="region of interest" description="Disordered" evidence="1">
    <location>
        <begin position="198"/>
        <end position="272"/>
    </location>
</feature>
<dbReference type="RefSeq" id="WP_160786973.1">
    <property type="nucleotide sequence ID" value="NZ_CP086610.1"/>
</dbReference>
<organism evidence="2 3">
    <name type="scientific">Shinella zoogloeoides</name>
    <name type="common">Crabtreella saccharophila</name>
    <dbReference type="NCBI Taxonomy" id="352475"/>
    <lineage>
        <taxon>Bacteria</taxon>
        <taxon>Pseudomonadati</taxon>
        <taxon>Pseudomonadota</taxon>
        <taxon>Alphaproteobacteria</taxon>
        <taxon>Hyphomicrobiales</taxon>
        <taxon>Rhizobiaceae</taxon>
        <taxon>Shinella</taxon>
    </lineage>
</organism>
<name>A0A6N8TEA2_SHIZO</name>
<gene>
    <name evidence="2" type="ORF">GR156_14860</name>
</gene>